<dbReference type="SUPFAM" id="SSF142433">
    <property type="entry name" value="CinA-like"/>
    <property type="match status" value="1"/>
</dbReference>
<dbReference type="NCBIfam" id="TIGR00199">
    <property type="entry name" value="PncC_domain"/>
    <property type="match status" value="1"/>
</dbReference>
<dbReference type="Gene3D" id="3.90.950.20">
    <property type="entry name" value="CinA-like"/>
    <property type="match status" value="1"/>
</dbReference>
<dbReference type="InterPro" id="IPR036653">
    <property type="entry name" value="CinA-like_C"/>
</dbReference>
<organism evidence="2 3">
    <name type="scientific">Aquifex aeolicus</name>
    <dbReference type="NCBI Taxonomy" id="63363"/>
    <lineage>
        <taxon>Bacteria</taxon>
        <taxon>Pseudomonadati</taxon>
        <taxon>Aquificota</taxon>
        <taxon>Aquificia</taxon>
        <taxon>Aquificales</taxon>
        <taxon>Aquificaceae</taxon>
        <taxon>Aquifex</taxon>
    </lineage>
</organism>
<dbReference type="InterPro" id="IPR008136">
    <property type="entry name" value="CinA_C"/>
</dbReference>
<protein>
    <submittedName>
        <fullName evidence="2">CinA family protein</fullName>
    </submittedName>
</protein>
<proteinExistence type="predicted"/>
<name>A0A9D1CFV0_AQUAO</name>
<evidence type="ECO:0000313" key="2">
    <source>
        <dbReference type="EMBL" id="HIP98831.1"/>
    </source>
</evidence>
<dbReference type="AlphaFoldDB" id="A0A9D1CFV0"/>
<comment type="caution">
    <text evidence="2">The sequence shown here is derived from an EMBL/GenBank/DDBJ whole genome shotgun (WGS) entry which is preliminary data.</text>
</comment>
<accession>A0A9D1CFV0</accession>
<gene>
    <name evidence="2" type="ORF">EYH37_05690</name>
</gene>
<feature type="domain" description="CinA C-terminal" evidence="1">
    <location>
        <begin position="138"/>
        <end position="284"/>
    </location>
</feature>
<sequence length="294" mass="32991">MGFIVYFLNTFPSPATLDPIFRLFTLISWKINSVKFENSPLEDILAREENQIVISPFIERVSVETLRGYTKIVLPLSCRNWSALNEIFEEKISLFKTYPLEYPPKKPLGGKFFVNERELVVLEKPPLGEENFYTCRGENLEEVVGKLLRDKGLTLATAESCTGGMVASSLVNVPGSSEYFIGSVVAYSNEVKEKLLGVKRETLDKWGAVSAQTAKEMAEGVKKLLGTDIGISTTGIAGPSGGTETKPVGLTYFGISFKKKTVTFKRVFHFDRNQNRISATYYLLFELFMFLREV</sequence>
<reference evidence="2" key="1">
    <citation type="journal article" date="2020" name="ISME J.">
        <title>Gammaproteobacteria mediating utilization of methyl-, sulfur- and petroleum organic compounds in deep ocean hydrothermal plumes.</title>
        <authorList>
            <person name="Zhou Z."/>
            <person name="Liu Y."/>
            <person name="Pan J."/>
            <person name="Cron B.R."/>
            <person name="Toner B.M."/>
            <person name="Anantharaman K."/>
            <person name="Breier J.A."/>
            <person name="Dick G.J."/>
            <person name="Li M."/>
        </authorList>
    </citation>
    <scope>NUCLEOTIDE SEQUENCE</scope>
    <source>
        <strain evidence="2">SZUA-1501</strain>
    </source>
</reference>
<evidence type="ECO:0000313" key="3">
    <source>
        <dbReference type="Proteomes" id="UP000606463"/>
    </source>
</evidence>
<dbReference type="EMBL" id="DQVE01000056">
    <property type="protein sequence ID" value="HIP98831.1"/>
    <property type="molecule type" value="Genomic_DNA"/>
</dbReference>
<dbReference type="Pfam" id="PF02464">
    <property type="entry name" value="CinA"/>
    <property type="match status" value="1"/>
</dbReference>
<dbReference type="Proteomes" id="UP000606463">
    <property type="component" value="Unassembled WGS sequence"/>
</dbReference>
<evidence type="ECO:0000259" key="1">
    <source>
        <dbReference type="Pfam" id="PF02464"/>
    </source>
</evidence>